<evidence type="ECO:0000256" key="5">
    <source>
        <dbReference type="ARBA" id="ARBA00022777"/>
    </source>
</evidence>
<evidence type="ECO:0000313" key="10">
    <source>
        <dbReference type="Proteomes" id="UP000587586"/>
    </source>
</evidence>
<dbReference type="PROSITE" id="PS50109">
    <property type="entry name" value="HIS_KIN"/>
    <property type="match status" value="1"/>
</dbReference>
<evidence type="ECO:0000256" key="1">
    <source>
        <dbReference type="ARBA" id="ARBA00000085"/>
    </source>
</evidence>
<keyword evidence="6" id="KW-1133">Transmembrane helix</keyword>
<comment type="caution">
    <text evidence="9">The sequence shown here is derived from an EMBL/GenBank/DDBJ whole genome shotgun (WGS) entry which is preliminary data.</text>
</comment>
<dbReference type="InterPro" id="IPR036097">
    <property type="entry name" value="HisK_dim/P_sf"/>
</dbReference>
<dbReference type="PANTHER" id="PTHR42878:SF15">
    <property type="entry name" value="BACTERIOPHYTOCHROME"/>
    <property type="match status" value="1"/>
</dbReference>
<evidence type="ECO:0000256" key="6">
    <source>
        <dbReference type="SAM" id="Phobius"/>
    </source>
</evidence>
<evidence type="ECO:0000256" key="4">
    <source>
        <dbReference type="ARBA" id="ARBA00022679"/>
    </source>
</evidence>
<dbReference type="InterPro" id="IPR050351">
    <property type="entry name" value="BphY/WalK/GraS-like"/>
</dbReference>
<dbReference type="Proteomes" id="UP000587586">
    <property type="component" value="Unassembled WGS sequence"/>
</dbReference>
<dbReference type="Pfam" id="PF08448">
    <property type="entry name" value="PAS_4"/>
    <property type="match status" value="1"/>
</dbReference>
<dbReference type="SUPFAM" id="SSF55785">
    <property type="entry name" value="PYP-like sensor domain (PAS domain)"/>
    <property type="match status" value="1"/>
</dbReference>
<evidence type="ECO:0000313" key="9">
    <source>
        <dbReference type="EMBL" id="GFO69355.1"/>
    </source>
</evidence>
<dbReference type="GO" id="GO:0000156">
    <property type="term" value="F:phosphorelay response regulator activity"/>
    <property type="evidence" value="ECO:0007669"/>
    <property type="project" value="TreeGrafter"/>
</dbReference>
<evidence type="ECO:0000259" key="8">
    <source>
        <dbReference type="PROSITE" id="PS50113"/>
    </source>
</evidence>
<keyword evidence="3" id="KW-0597">Phosphoprotein</keyword>
<keyword evidence="6" id="KW-0472">Membrane</keyword>
<proteinExistence type="predicted"/>
<feature type="domain" description="PAC" evidence="8">
    <location>
        <begin position="159"/>
        <end position="210"/>
    </location>
</feature>
<reference evidence="10" key="1">
    <citation type="submission" date="2020-06" db="EMBL/GenBank/DDBJ databases">
        <title>Draft genomic sequecing of Geomonas sp. Red745.</title>
        <authorList>
            <person name="Itoh H."/>
            <person name="Xu Z.X."/>
            <person name="Ushijima N."/>
            <person name="Masuda Y."/>
            <person name="Shiratori Y."/>
            <person name="Senoo K."/>
        </authorList>
    </citation>
    <scope>NUCLEOTIDE SEQUENCE [LARGE SCALE GENOMIC DNA]</scope>
    <source>
        <strain evidence="10">Red745</strain>
    </source>
</reference>
<name>A0A6V8N9U0_9BACT</name>
<dbReference type="InterPro" id="IPR013656">
    <property type="entry name" value="PAS_4"/>
</dbReference>
<dbReference type="EC" id="2.7.13.3" evidence="2"/>
<dbReference type="InterPro" id="IPR035965">
    <property type="entry name" value="PAS-like_dom_sf"/>
</dbReference>
<dbReference type="SMART" id="SM00387">
    <property type="entry name" value="HATPase_c"/>
    <property type="match status" value="1"/>
</dbReference>
<evidence type="ECO:0000259" key="7">
    <source>
        <dbReference type="PROSITE" id="PS50109"/>
    </source>
</evidence>
<dbReference type="PRINTS" id="PR00344">
    <property type="entry name" value="BCTRLSENSOR"/>
</dbReference>
<dbReference type="Gene3D" id="1.10.287.130">
    <property type="match status" value="1"/>
</dbReference>
<dbReference type="PANTHER" id="PTHR42878">
    <property type="entry name" value="TWO-COMPONENT HISTIDINE KINASE"/>
    <property type="match status" value="1"/>
</dbReference>
<dbReference type="Pfam" id="PF02518">
    <property type="entry name" value="HATPase_c"/>
    <property type="match status" value="1"/>
</dbReference>
<dbReference type="Gene3D" id="3.30.565.10">
    <property type="entry name" value="Histidine kinase-like ATPase, C-terminal domain"/>
    <property type="match status" value="1"/>
</dbReference>
<feature type="transmembrane region" description="Helical" evidence="6">
    <location>
        <begin position="49"/>
        <end position="66"/>
    </location>
</feature>
<keyword evidence="5 9" id="KW-0418">Kinase</keyword>
<dbReference type="InterPro" id="IPR000700">
    <property type="entry name" value="PAS-assoc_C"/>
</dbReference>
<dbReference type="InterPro" id="IPR003661">
    <property type="entry name" value="HisK_dim/P_dom"/>
</dbReference>
<dbReference type="GO" id="GO:0007234">
    <property type="term" value="P:osmosensory signaling via phosphorelay pathway"/>
    <property type="evidence" value="ECO:0007669"/>
    <property type="project" value="TreeGrafter"/>
</dbReference>
<comment type="catalytic activity">
    <reaction evidence="1">
        <text>ATP + protein L-histidine = ADP + protein N-phospho-L-histidine.</text>
        <dbReference type="EC" id="2.7.13.3"/>
    </reaction>
</comment>
<dbReference type="CDD" id="cd00082">
    <property type="entry name" value="HisKA"/>
    <property type="match status" value="1"/>
</dbReference>
<dbReference type="GO" id="GO:0000155">
    <property type="term" value="F:phosphorelay sensor kinase activity"/>
    <property type="evidence" value="ECO:0007669"/>
    <property type="project" value="InterPro"/>
</dbReference>
<dbReference type="GO" id="GO:0030295">
    <property type="term" value="F:protein kinase activator activity"/>
    <property type="evidence" value="ECO:0007669"/>
    <property type="project" value="TreeGrafter"/>
</dbReference>
<dbReference type="EMBL" id="BLXZ01000006">
    <property type="protein sequence ID" value="GFO69355.1"/>
    <property type="molecule type" value="Genomic_DNA"/>
</dbReference>
<dbReference type="AlphaFoldDB" id="A0A6V8N9U0"/>
<evidence type="ECO:0000256" key="2">
    <source>
        <dbReference type="ARBA" id="ARBA00012438"/>
    </source>
</evidence>
<organism evidence="9 10">
    <name type="scientific">Geomonas limicola</name>
    <dbReference type="NCBI Taxonomy" id="2740186"/>
    <lineage>
        <taxon>Bacteria</taxon>
        <taxon>Pseudomonadati</taxon>
        <taxon>Thermodesulfobacteriota</taxon>
        <taxon>Desulfuromonadia</taxon>
        <taxon>Geobacterales</taxon>
        <taxon>Geobacteraceae</taxon>
        <taxon>Geomonas</taxon>
    </lineage>
</organism>
<gene>
    <name evidence="9" type="ORF">GMLC_29340</name>
</gene>
<dbReference type="InterPro" id="IPR003594">
    <property type="entry name" value="HATPase_dom"/>
</dbReference>
<dbReference type="PROSITE" id="PS50113">
    <property type="entry name" value="PAC"/>
    <property type="match status" value="1"/>
</dbReference>
<keyword evidence="4" id="KW-0808">Transferase</keyword>
<dbReference type="SUPFAM" id="SSF55874">
    <property type="entry name" value="ATPase domain of HSP90 chaperone/DNA topoisomerase II/histidine kinase"/>
    <property type="match status" value="1"/>
</dbReference>
<dbReference type="InterPro" id="IPR005467">
    <property type="entry name" value="His_kinase_dom"/>
</dbReference>
<dbReference type="SUPFAM" id="SSF47384">
    <property type="entry name" value="Homodimeric domain of signal transducing histidine kinase"/>
    <property type="match status" value="1"/>
</dbReference>
<feature type="domain" description="Histidine kinase" evidence="7">
    <location>
        <begin position="235"/>
        <end position="448"/>
    </location>
</feature>
<keyword evidence="6" id="KW-0812">Transmembrane</keyword>
<keyword evidence="10" id="KW-1185">Reference proteome</keyword>
<sequence>MSIAGRQLTTFLVGMSIMLVSWVMDAALDTAFERGSFFTQLLSPADHDMAIRIWFLATVLFFIVYISRNNTRQRQQEARVRAALHSAELERSRSQAILESLGDAISLQDLEMRILYQNKAHIAMMGEHLGEYCYQAYQGQEAICSGCHLDQSYRDGETHKTERQALTAQGLRCTEIISTPLRDASGRIVAGVESVRDVTERKRADLEIERMNRELELRALELVEANRELESFCYSLSHDLRSYITRISTAQQILSQNPQLEDPELAYPAGIIEESCRGMEELIEAILTLSRLSRETMHWEDVPLSELAQQVVLQLRQGDLQRQVEVVLQPGIVVRGDRNLLRVILENLFANAWKYTAQAPVPRIEMGSTTCEGRRCFYVRDNGIGFDMADQELLFHPFKRLKNAQGYPGTGVGLATVERAVQRHGGRVWGEGALGEGASFFFTLPEKMESAVAGE</sequence>
<protein>
    <recommendedName>
        <fullName evidence="2">histidine kinase</fullName>
        <ecNumber evidence="2">2.7.13.3</ecNumber>
    </recommendedName>
</protein>
<dbReference type="Gene3D" id="3.30.450.20">
    <property type="entry name" value="PAS domain"/>
    <property type="match status" value="1"/>
</dbReference>
<accession>A0A6V8N9U0</accession>
<dbReference type="FunFam" id="3.30.565.10:FF:000006">
    <property type="entry name" value="Sensor histidine kinase WalK"/>
    <property type="match status" value="1"/>
</dbReference>
<dbReference type="InterPro" id="IPR004358">
    <property type="entry name" value="Sig_transdc_His_kin-like_C"/>
</dbReference>
<evidence type="ECO:0000256" key="3">
    <source>
        <dbReference type="ARBA" id="ARBA00022553"/>
    </source>
</evidence>
<dbReference type="InterPro" id="IPR036890">
    <property type="entry name" value="HATPase_C_sf"/>
</dbReference>